<comment type="caution">
    <text evidence="1">The sequence shown here is derived from an EMBL/GenBank/DDBJ whole genome shotgun (WGS) entry which is preliminary data.</text>
</comment>
<reference evidence="1 2" key="2">
    <citation type="submission" date="2013-09" db="EMBL/GenBank/DDBJ databases">
        <title>Whole genome comparison of six Crocosphaera watsonii strains with differing phenotypes.</title>
        <authorList>
            <person name="Bench S.R."/>
            <person name="Heller P."/>
            <person name="Frank I."/>
            <person name="Arciniega M."/>
            <person name="Shilova I.N."/>
            <person name="Zehr J.P."/>
        </authorList>
    </citation>
    <scope>NUCLEOTIDE SEQUENCE [LARGE SCALE GENOMIC DNA]</scope>
    <source>
        <strain evidence="1 2">WH 0402</strain>
    </source>
</reference>
<gene>
    <name evidence="1" type="ORF">CWATWH0402_4906</name>
</gene>
<accession>T2JNU8</accession>
<proteinExistence type="predicted"/>
<dbReference type="EMBL" id="CAQN01000496">
    <property type="protein sequence ID" value="CCQ66895.1"/>
    <property type="molecule type" value="Genomic_DNA"/>
</dbReference>
<dbReference type="Proteomes" id="UP000018130">
    <property type="component" value="Unassembled WGS sequence"/>
</dbReference>
<protein>
    <submittedName>
        <fullName evidence="1">Uncharacterized protein</fullName>
    </submittedName>
</protein>
<sequence>MINEMTLTLKHFDTRTGEWITIPNSNIQNRQDNPNIILTEKSENTLLEAFLKKRISLTKLQRCFIYWKS</sequence>
<evidence type="ECO:0000313" key="2">
    <source>
        <dbReference type="Proteomes" id="UP000018130"/>
    </source>
</evidence>
<reference evidence="1 2" key="1">
    <citation type="submission" date="2013-01" db="EMBL/GenBank/DDBJ databases">
        <authorList>
            <person name="Bench S."/>
        </authorList>
    </citation>
    <scope>NUCLEOTIDE SEQUENCE [LARGE SCALE GENOMIC DNA]</scope>
    <source>
        <strain evidence="1 2">WH 0402</strain>
    </source>
</reference>
<name>T2JNU8_CROWT</name>
<organism evidence="1 2">
    <name type="scientific">Crocosphaera watsonii WH 0402</name>
    <dbReference type="NCBI Taxonomy" id="1284629"/>
    <lineage>
        <taxon>Bacteria</taxon>
        <taxon>Bacillati</taxon>
        <taxon>Cyanobacteriota</taxon>
        <taxon>Cyanophyceae</taxon>
        <taxon>Oscillatoriophycideae</taxon>
        <taxon>Chroococcales</taxon>
        <taxon>Aphanothecaceae</taxon>
        <taxon>Crocosphaera</taxon>
    </lineage>
</organism>
<dbReference type="AlphaFoldDB" id="T2JNU8"/>
<evidence type="ECO:0000313" key="1">
    <source>
        <dbReference type="EMBL" id="CCQ66895.1"/>
    </source>
</evidence>